<dbReference type="Proteomes" id="UP000236990">
    <property type="component" value="Unassembled WGS sequence"/>
</dbReference>
<evidence type="ECO:0000313" key="2">
    <source>
        <dbReference type="Proteomes" id="UP000236990"/>
    </source>
</evidence>
<evidence type="ECO:0000313" key="1">
    <source>
        <dbReference type="EMBL" id="POD87144.1"/>
    </source>
</evidence>
<protein>
    <submittedName>
        <fullName evidence="1">Uncharacterized protein</fullName>
    </submittedName>
</protein>
<dbReference type="EMBL" id="NKCZ01000082">
    <property type="protein sequence ID" value="POD87144.1"/>
    <property type="molecule type" value="Genomic_DNA"/>
</dbReference>
<gene>
    <name evidence="1" type="ORF">S101258_00975</name>
</gene>
<dbReference type="SUPFAM" id="SSF55804">
    <property type="entry name" value="Phoshotransferase/anion transport protein"/>
    <property type="match status" value="1"/>
</dbReference>
<dbReference type="Gene3D" id="3.40.930.10">
    <property type="entry name" value="Mannitol-specific EII, Chain A"/>
    <property type="match status" value="1"/>
</dbReference>
<dbReference type="AlphaFoldDB" id="A0A2S3U8B1"/>
<sequence length="75" mass="8811">MIDLLDPTRIYFKNFENVSEVVDFMSKRLIQDGLAEKGVTQSIKEREKIASTAFTKVWQYRTANQNLFKKSSCRF</sequence>
<dbReference type="InterPro" id="IPR016152">
    <property type="entry name" value="PTrfase/Anion_transptr"/>
</dbReference>
<accession>A0A2S3U8B1</accession>
<reference evidence="1 2" key="1">
    <citation type="submission" date="2017-06" db="EMBL/GenBank/DDBJ databases">
        <title>Genome sequence of Lactobacillus plantarum subsp. plantarum strain SRCM101258.</title>
        <authorList>
            <person name="Cho S.H."/>
        </authorList>
    </citation>
    <scope>NUCLEOTIDE SEQUENCE [LARGE SCALE GENOMIC DNA]</scope>
    <source>
        <strain evidence="1 2">SRCM101258</strain>
    </source>
</reference>
<comment type="caution">
    <text evidence="1">The sequence shown here is derived from an EMBL/GenBank/DDBJ whole genome shotgun (WGS) entry which is preliminary data.</text>
</comment>
<name>A0A2S3U8B1_LACPN</name>
<proteinExistence type="predicted"/>
<organism evidence="1 2">
    <name type="scientific">Lactiplantibacillus plantarum subsp. plantarum</name>
    <dbReference type="NCBI Taxonomy" id="337330"/>
    <lineage>
        <taxon>Bacteria</taxon>
        <taxon>Bacillati</taxon>
        <taxon>Bacillota</taxon>
        <taxon>Bacilli</taxon>
        <taxon>Lactobacillales</taxon>
        <taxon>Lactobacillaceae</taxon>
        <taxon>Lactiplantibacillus</taxon>
    </lineage>
</organism>